<proteinExistence type="predicted"/>
<accession>A0A0M5JD89</accession>
<evidence type="ECO:0000256" key="2">
    <source>
        <dbReference type="SAM" id="Phobius"/>
    </source>
</evidence>
<feature type="transmembrane region" description="Helical" evidence="2">
    <location>
        <begin position="682"/>
        <end position="704"/>
    </location>
</feature>
<keyword evidence="4" id="KW-1185">Reference proteome</keyword>
<keyword evidence="2" id="KW-1133">Transmembrane helix</keyword>
<feature type="compositionally biased region" description="Basic and acidic residues" evidence="1">
    <location>
        <begin position="789"/>
        <end position="802"/>
    </location>
</feature>
<dbReference type="Proteomes" id="UP000494163">
    <property type="component" value="Chromosome 4"/>
</dbReference>
<dbReference type="STRING" id="30019.A0A0M5JD89"/>
<dbReference type="AlphaFoldDB" id="A0A0M5JD89"/>
<evidence type="ECO:0000313" key="4">
    <source>
        <dbReference type="Proteomes" id="UP000494163"/>
    </source>
</evidence>
<reference evidence="3 4" key="1">
    <citation type="submission" date="2015-08" db="EMBL/GenBank/DDBJ databases">
        <title>Ancestral chromatin configuration constrains chromatin evolution on differentiating sex chromosomes in Drosophila.</title>
        <authorList>
            <person name="Zhou Q."/>
            <person name="Bachtrog D."/>
        </authorList>
    </citation>
    <scope>NUCLEOTIDE SEQUENCE [LARGE SCALE GENOMIC DNA]</scope>
    <source>
        <tissue evidence="3">Whole larvae</tissue>
    </source>
</reference>
<organism evidence="3 4">
    <name type="scientific">Drosophila busckii</name>
    <name type="common">Fruit fly</name>
    <dbReference type="NCBI Taxonomy" id="30019"/>
    <lineage>
        <taxon>Eukaryota</taxon>
        <taxon>Metazoa</taxon>
        <taxon>Ecdysozoa</taxon>
        <taxon>Arthropoda</taxon>
        <taxon>Hexapoda</taxon>
        <taxon>Insecta</taxon>
        <taxon>Pterygota</taxon>
        <taxon>Neoptera</taxon>
        <taxon>Endopterygota</taxon>
        <taxon>Diptera</taxon>
        <taxon>Brachycera</taxon>
        <taxon>Muscomorpha</taxon>
        <taxon>Ephydroidea</taxon>
        <taxon>Drosophilidae</taxon>
        <taxon>Drosophila</taxon>
    </lineage>
</organism>
<name>A0A0M5JD89_DROBS</name>
<keyword evidence="2" id="KW-0472">Membrane</keyword>
<gene>
    <name evidence="3" type="ORF">Dbus_chr4g44</name>
</gene>
<dbReference type="OrthoDB" id="10040649at2759"/>
<evidence type="ECO:0000313" key="3">
    <source>
        <dbReference type="EMBL" id="ALC48106.1"/>
    </source>
</evidence>
<sequence length="1038" mass="115531">MGIPTRPQSIYQESTQKFANFLLPPPIPVSSHVTVYSEIIPTNLIGLMPPPAPVTLMLSTSKAESLSHNSHFNPRPNPATVSLQVRLPTAEDGERYGQPHSVSFNHRVNSMKTNQALQSSIIKETTIALTISSSQIDGTTKNTYDTINKIATKPYILITNSIWIGSTITTIDSNIYPPPSMSLSESHSLESSEIITEQKIKWLKDNPSWTTITQTDGHYKSTPDIILVTTKVQTLPSHLYGGQAIPTTQSKNIASISNPLKLKSTIYTTLNSNSVQFVSNSTSPLNSAINGSIYMSGSKNHLPLSQASFLHQLSTTTASTLVTSASNGAVGIASASNDRNYSSIVVQTTHVYSQSLGQRTEENHKESNFYQPELPFDYETNIPFELPTRDEELIPPIDLKSVLLGGIIFSTPSNFDGESKPSENVQVKSMPKYTNDCLPACKSHKNEVCTVIDGQISRCECRLGFARMFPDRPCKPTFTYELQMAVIRVGNFLLKFKKEFTIKTSSQYRQLTSIILDATDRMVMQSDFRDVYYGVQLKSVEAGRAGQILGSVLLQLFENSDEKRLETVLRKLLRQSNYSIGGTELYTSGDLVNNFVIKVGSYTCICPDGYADISENPIYPGRQCASHIIGCDKCNYHGHCVSSRDTSTKGRTVNERKNPHEISVCECFAWYAGVTCQLNLKILLICLILIGTVFIFLIVSMMLINMRRKNAHFGLTPNPVFISTCSNNYQKPGMMSKISNKSRISSAFVHGCTIQKQAKHDILDDSQSESSCQNSETYIFKEPFGNTTEKSDKHKEKNKQNELEQEVSKTSLEQSQSKLPSQLRLQLKPEPMTQTTHQTDRSLTVMIPRAKYYHPPVLPHHHQLTAEKIEKPQTTIRTNSDQPNINDNNVTTMGALVSAGFEVSTMVNDHVRNESTASTALKLIPVAYESESTKNQCMPRENIGDILHSSKDIQRMSSWISNIRANAVSADARSFDETTVQAVTKSMQLCFDMQAQSNTNEEANTMTERDLGSTFLLPHTHLYKTDKFESDQSGFESI</sequence>
<feature type="region of interest" description="Disordered" evidence="1">
    <location>
        <begin position="783"/>
        <end position="820"/>
    </location>
</feature>
<dbReference type="EMBL" id="CP012527">
    <property type="protein sequence ID" value="ALC48106.1"/>
    <property type="molecule type" value="Genomic_DNA"/>
</dbReference>
<keyword evidence="2" id="KW-0812">Transmembrane</keyword>
<evidence type="ECO:0000256" key="1">
    <source>
        <dbReference type="SAM" id="MobiDB-lite"/>
    </source>
</evidence>
<feature type="compositionally biased region" description="Polar residues" evidence="1">
    <location>
        <begin position="808"/>
        <end position="820"/>
    </location>
</feature>
<protein>
    <submittedName>
        <fullName evidence="3">Maker372</fullName>
    </submittedName>
</protein>